<feature type="repeat" description="PPR" evidence="2">
    <location>
        <begin position="177"/>
        <end position="211"/>
    </location>
</feature>
<gene>
    <name evidence="4" type="ORF">CKAN_00853000</name>
</gene>
<keyword evidence="1" id="KW-0677">Repeat</keyword>
<dbReference type="Proteomes" id="UP000283530">
    <property type="component" value="Unassembled WGS sequence"/>
</dbReference>
<feature type="region of interest" description="Disordered" evidence="3">
    <location>
        <begin position="21"/>
        <end position="65"/>
    </location>
</feature>
<dbReference type="PROSITE" id="PS51375">
    <property type="entry name" value="PPR"/>
    <property type="match status" value="4"/>
</dbReference>
<dbReference type="InterPro" id="IPR011990">
    <property type="entry name" value="TPR-like_helical_dom_sf"/>
</dbReference>
<evidence type="ECO:0000256" key="1">
    <source>
        <dbReference type="ARBA" id="ARBA00022737"/>
    </source>
</evidence>
<dbReference type="OrthoDB" id="185373at2759"/>
<feature type="repeat" description="PPR" evidence="2">
    <location>
        <begin position="212"/>
        <end position="246"/>
    </location>
</feature>
<evidence type="ECO:0000313" key="4">
    <source>
        <dbReference type="EMBL" id="RWR79927.1"/>
    </source>
</evidence>
<feature type="compositionally biased region" description="Low complexity" evidence="3">
    <location>
        <begin position="44"/>
        <end position="53"/>
    </location>
</feature>
<dbReference type="AlphaFoldDB" id="A0A3S3MHB6"/>
<dbReference type="Pfam" id="PF01535">
    <property type="entry name" value="PPR"/>
    <property type="match status" value="2"/>
</dbReference>
<evidence type="ECO:0000256" key="2">
    <source>
        <dbReference type="PROSITE-ProRule" id="PRU00708"/>
    </source>
</evidence>
<dbReference type="PANTHER" id="PTHR47493:SF3">
    <property type="entry name" value="PENTACOTRIPEPTIDE-REPEAT REGION OF PRORP DOMAIN-CONTAINING PROTEIN"/>
    <property type="match status" value="1"/>
</dbReference>
<dbReference type="STRING" id="337451.A0A3S3MHB6"/>
<feature type="repeat" description="PPR" evidence="2">
    <location>
        <begin position="142"/>
        <end position="176"/>
    </location>
</feature>
<name>A0A3S3MHB6_9MAGN</name>
<accession>A0A3S3MHB6</accession>
<evidence type="ECO:0000256" key="3">
    <source>
        <dbReference type="SAM" id="MobiDB-lite"/>
    </source>
</evidence>
<protein>
    <submittedName>
        <fullName evidence="4">Pentatricopeptide repeat-containing protein, chloroplastic</fullName>
    </submittedName>
</protein>
<feature type="compositionally biased region" description="Polar residues" evidence="3">
    <location>
        <begin position="55"/>
        <end position="65"/>
    </location>
</feature>
<organism evidence="4 5">
    <name type="scientific">Cinnamomum micranthum f. kanehirae</name>
    <dbReference type="NCBI Taxonomy" id="337451"/>
    <lineage>
        <taxon>Eukaryota</taxon>
        <taxon>Viridiplantae</taxon>
        <taxon>Streptophyta</taxon>
        <taxon>Embryophyta</taxon>
        <taxon>Tracheophyta</taxon>
        <taxon>Spermatophyta</taxon>
        <taxon>Magnoliopsida</taxon>
        <taxon>Magnoliidae</taxon>
        <taxon>Laurales</taxon>
        <taxon>Lauraceae</taxon>
        <taxon>Cinnamomum</taxon>
    </lineage>
</organism>
<dbReference type="Pfam" id="PF13041">
    <property type="entry name" value="PPR_2"/>
    <property type="match status" value="1"/>
</dbReference>
<dbReference type="PANTHER" id="PTHR47493">
    <property type="entry name" value="OS08G0520200 PROTEIN"/>
    <property type="match status" value="1"/>
</dbReference>
<keyword evidence="5" id="KW-1185">Reference proteome</keyword>
<reference evidence="4 5" key="1">
    <citation type="journal article" date="2019" name="Nat. Plants">
        <title>Stout camphor tree genome fills gaps in understanding of flowering plant genome evolution.</title>
        <authorList>
            <person name="Chaw S.M."/>
            <person name="Liu Y.C."/>
            <person name="Wu Y.W."/>
            <person name="Wang H.Y."/>
            <person name="Lin C.I."/>
            <person name="Wu C.S."/>
            <person name="Ke H.M."/>
            <person name="Chang L.Y."/>
            <person name="Hsu C.Y."/>
            <person name="Yang H.T."/>
            <person name="Sudianto E."/>
            <person name="Hsu M.H."/>
            <person name="Wu K.P."/>
            <person name="Wang L.N."/>
            <person name="Leebens-Mack J.H."/>
            <person name="Tsai I.J."/>
        </authorList>
    </citation>
    <scope>NUCLEOTIDE SEQUENCE [LARGE SCALE GENOMIC DNA]</scope>
    <source>
        <strain evidence="5">cv. Chaw 1501</strain>
        <tissue evidence="4">Young leaves</tissue>
    </source>
</reference>
<dbReference type="InterPro" id="IPR002885">
    <property type="entry name" value="PPR_rpt"/>
</dbReference>
<comment type="caution">
    <text evidence="4">The sequence shown here is derived from an EMBL/GenBank/DDBJ whole genome shotgun (WGS) entry which is preliminary data.</text>
</comment>
<proteinExistence type="predicted"/>
<evidence type="ECO:0000313" key="5">
    <source>
        <dbReference type="Proteomes" id="UP000283530"/>
    </source>
</evidence>
<feature type="compositionally biased region" description="Pro residues" evidence="3">
    <location>
        <begin position="28"/>
        <end position="43"/>
    </location>
</feature>
<dbReference type="NCBIfam" id="TIGR00756">
    <property type="entry name" value="PPR"/>
    <property type="match status" value="3"/>
</dbReference>
<sequence length="603" mass="68810">MFLPFCKPNLVSMPWQWQPNTTISARHPTPPIPRPSKLPPSPKPTSSVPPLKSQAPESNPQSISTKHTTQLVETFHQNQKLSTLLQKIQRKGSDPLQLLREEGDWTKEQFWAVMRLLKETSRMQQALQVFDFWKSIEKSRISEVNYMKFIEWLSKSGLMEEAVSMLQEMKMHGLSPPVEVYNSIIHGFAQEGEFDSARLFLKEMVEKGIIPDPETYDGLIQAYGSYRMYDEMCKCMKKMASEGCPPDHVTYNILIRAFAQGGLLEKMEGAHQTLLSKKMALQSLTLVAMLEAYVSFGIVEKMEKVYHKILNSELRLKEGLVRKMARVYIENHMFSRLEELGLKTASKTERTYLVWCLLLLSNACLLSRKGMESVIREMEAAKVRPHVTYVNTMALAYLKMKDFRHLEMLLSQLRSQNVKPDLITVGVIFDAYVSRLERTEALDAWRGIGFLKEEAQMNTDPLVLAAFGKGSFVRSCEDLYSSLGSKGREKKVWTYNDLIDLVFKNGRKASFEVVNPDSRPCNTSLHCRSYQCKYAFTILSKSSYATGTLGGCMDYGVLSILYTHLLLGAASSHSFVFDHFVQTVPLLFLQVRHKLRAQKITIS</sequence>
<dbReference type="Gene3D" id="1.25.40.10">
    <property type="entry name" value="Tetratricopeptide repeat domain"/>
    <property type="match status" value="2"/>
</dbReference>
<feature type="repeat" description="PPR" evidence="2">
    <location>
        <begin position="247"/>
        <end position="281"/>
    </location>
</feature>
<dbReference type="EMBL" id="QPKB01000003">
    <property type="protein sequence ID" value="RWR79927.1"/>
    <property type="molecule type" value="Genomic_DNA"/>
</dbReference>